<keyword evidence="4 9" id="KW-0810">Translation regulation</keyword>
<dbReference type="GO" id="GO:0000049">
    <property type="term" value="F:tRNA binding"/>
    <property type="evidence" value="ECO:0007669"/>
    <property type="project" value="UniProtKB-KW"/>
</dbReference>
<keyword evidence="9" id="KW-0820">tRNA-binding</keyword>
<dbReference type="PROSITE" id="PS01199">
    <property type="entry name" value="RIBOSOMAL_L1"/>
    <property type="match status" value="1"/>
</dbReference>
<dbReference type="CDD" id="cd00403">
    <property type="entry name" value="Ribosomal_L1"/>
    <property type="match status" value="1"/>
</dbReference>
<dbReference type="Pfam" id="PF00687">
    <property type="entry name" value="Ribosomal_L1"/>
    <property type="match status" value="1"/>
</dbReference>
<evidence type="ECO:0000256" key="5">
    <source>
        <dbReference type="ARBA" id="ARBA00022884"/>
    </source>
</evidence>
<dbReference type="Gene3D" id="3.40.50.790">
    <property type="match status" value="1"/>
</dbReference>
<dbReference type="InterPro" id="IPR028364">
    <property type="entry name" value="Ribosomal_uL1/biogenesis"/>
</dbReference>
<comment type="similarity">
    <text evidence="1 9 10">Belongs to the universal ribosomal protein uL1 family.</text>
</comment>
<keyword evidence="12" id="KW-1185">Reference proteome</keyword>
<name>A0A5B8XTJ9_9DELT</name>
<dbReference type="GO" id="GO:0015934">
    <property type="term" value="C:large ribosomal subunit"/>
    <property type="evidence" value="ECO:0007669"/>
    <property type="project" value="InterPro"/>
</dbReference>
<dbReference type="HAMAP" id="MF_01318_B">
    <property type="entry name" value="Ribosomal_uL1_B"/>
    <property type="match status" value="1"/>
</dbReference>
<dbReference type="PANTHER" id="PTHR36427">
    <property type="entry name" value="54S RIBOSOMAL PROTEIN L1, MITOCHONDRIAL"/>
    <property type="match status" value="1"/>
</dbReference>
<evidence type="ECO:0000256" key="10">
    <source>
        <dbReference type="RuleBase" id="RU000659"/>
    </source>
</evidence>
<dbReference type="SUPFAM" id="SSF56808">
    <property type="entry name" value="Ribosomal protein L1"/>
    <property type="match status" value="1"/>
</dbReference>
<evidence type="ECO:0000256" key="9">
    <source>
        <dbReference type="HAMAP-Rule" id="MF_01318"/>
    </source>
</evidence>
<dbReference type="EMBL" id="CP042467">
    <property type="protein sequence ID" value="QED29232.1"/>
    <property type="molecule type" value="Genomic_DNA"/>
</dbReference>
<keyword evidence="5 9" id="KW-0694">RNA-binding</keyword>
<evidence type="ECO:0000256" key="7">
    <source>
        <dbReference type="ARBA" id="ARBA00023274"/>
    </source>
</evidence>
<keyword evidence="7 9" id="KW-0687">Ribonucleoprotein</keyword>
<evidence type="ECO:0000313" key="12">
    <source>
        <dbReference type="Proteomes" id="UP000321595"/>
    </source>
</evidence>
<dbReference type="GO" id="GO:0006417">
    <property type="term" value="P:regulation of translation"/>
    <property type="evidence" value="ECO:0007669"/>
    <property type="project" value="UniProtKB-KW"/>
</dbReference>
<dbReference type="KEGG" id="bbae:FRD01_18725"/>
<dbReference type="InterPro" id="IPR023674">
    <property type="entry name" value="Ribosomal_uL1-like"/>
</dbReference>
<dbReference type="GO" id="GO:0003735">
    <property type="term" value="F:structural constituent of ribosome"/>
    <property type="evidence" value="ECO:0007669"/>
    <property type="project" value="InterPro"/>
</dbReference>
<keyword evidence="3 9" id="KW-0699">rRNA-binding</keyword>
<evidence type="ECO:0000256" key="6">
    <source>
        <dbReference type="ARBA" id="ARBA00022980"/>
    </source>
</evidence>
<evidence type="ECO:0000256" key="8">
    <source>
        <dbReference type="ARBA" id="ARBA00035241"/>
    </source>
</evidence>
<dbReference type="AlphaFoldDB" id="A0A5B8XTJ9"/>
<dbReference type="InterPro" id="IPR002143">
    <property type="entry name" value="Ribosomal_uL1"/>
</dbReference>
<protein>
    <recommendedName>
        <fullName evidence="8 9">Large ribosomal subunit protein uL1</fullName>
    </recommendedName>
</protein>
<evidence type="ECO:0000256" key="3">
    <source>
        <dbReference type="ARBA" id="ARBA00022730"/>
    </source>
</evidence>
<comment type="function">
    <text evidence="9">Protein L1 is also a translational repressor protein, it controls the translation of the L11 operon by binding to its mRNA.</text>
</comment>
<organism evidence="11 12">
    <name type="scientific">Microvenator marinus</name>
    <dbReference type="NCBI Taxonomy" id="2600177"/>
    <lineage>
        <taxon>Bacteria</taxon>
        <taxon>Deltaproteobacteria</taxon>
        <taxon>Bradymonadales</taxon>
        <taxon>Microvenatoraceae</taxon>
        <taxon>Microvenator</taxon>
    </lineage>
</organism>
<evidence type="ECO:0000313" key="11">
    <source>
        <dbReference type="EMBL" id="QED29232.1"/>
    </source>
</evidence>
<dbReference type="PIRSF" id="PIRSF002155">
    <property type="entry name" value="Ribosomal_L1"/>
    <property type="match status" value="1"/>
</dbReference>
<sequence>MPKHGKNFVNAAKRRDSMTKYSVEDAVKLVKEMSSVKFDESVDAAFNLNVNPRHADEMVRGSVVLPHGRGKDTRVLVFAKGEKETEAKEAGADFVGADDLVQKIQDGWFDFDVAVATPDMMGAVGRIGRLLGPRGLMPNPKTGTVTFEVAKIIKELKAGRLDFRVDKAGIIHIPVGRVSFGEDKLAENLNAVAEVLARLKPASAKAPYFKTIALSSTMGPGIKLDTTFASNYF</sequence>
<dbReference type="GO" id="GO:0006412">
    <property type="term" value="P:translation"/>
    <property type="evidence" value="ECO:0007669"/>
    <property type="project" value="UniProtKB-UniRule"/>
</dbReference>
<gene>
    <name evidence="9" type="primary">rplA</name>
    <name evidence="11" type="ORF">FRD01_18725</name>
</gene>
<keyword evidence="2 9" id="KW-0678">Repressor</keyword>
<evidence type="ECO:0000256" key="4">
    <source>
        <dbReference type="ARBA" id="ARBA00022845"/>
    </source>
</evidence>
<comment type="function">
    <text evidence="9">Binds directly to 23S rRNA. The L1 stalk is quite mobile in the ribosome, and is involved in E site tRNA release.</text>
</comment>
<dbReference type="InterPro" id="IPR023673">
    <property type="entry name" value="Ribosomal_uL1_CS"/>
</dbReference>
<reference evidence="11 12" key="1">
    <citation type="submission" date="2019-08" db="EMBL/GenBank/DDBJ databases">
        <authorList>
            <person name="Liang Q."/>
        </authorList>
    </citation>
    <scope>NUCLEOTIDE SEQUENCE [LARGE SCALE GENOMIC DNA]</scope>
    <source>
        <strain evidence="11 12">V1718</strain>
    </source>
</reference>
<evidence type="ECO:0000256" key="2">
    <source>
        <dbReference type="ARBA" id="ARBA00022491"/>
    </source>
</evidence>
<accession>A0A5B8XTJ9</accession>
<dbReference type="PANTHER" id="PTHR36427:SF3">
    <property type="entry name" value="LARGE RIBOSOMAL SUBUNIT PROTEIN UL1M"/>
    <property type="match status" value="1"/>
</dbReference>
<dbReference type="InterPro" id="IPR005878">
    <property type="entry name" value="Ribosom_uL1_bac-type"/>
</dbReference>
<proteinExistence type="inferred from homology"/>
<evidence type="ECO:0000256" key="1">
    <source>
        <dbReference type="ARBA" id="ARBA00010531"/>
    </source>
</evidence>
<dbReference type="Gene3D" id="3.30.190.20">
    <property type="match status" value="1"/>
</dbReference>
<keyword evidence="6 9" id="KW-0689">Ribosomal protein</keyword>
<dbReference type="FunFam" id="3.40.50.790:FF:000001">
    <property type="entry name" value="50S ribosomal protein L1"/>
    <property type="match status" value="1"/>
</dbReference>
<dbReference type="RefSeq" id="WP_146962457.1">
    <property type="nucleotide sequence ID" value="NZ_CP042467.1"/>
</dbReference>
<dbReference type="OrthoDB" id="9803740at2"/>
<dbReference type="GO" id="GO:0019843">
    <property type="term" value="F:rRNA binding"/>
    <property type="evidence" value="ECO:0007669"/>
    <property type="project" value="UniProtKB-UniRule"/>
</dbReference>
<comment type="subunit">
    <text evidence="9">Part of the 50S ribosomal subunit.</text>
</comment>
<dbReference type="NCBIfam" id="TIGR01169">
    <property type="entry name" value="rplA_bact"/>
    <property type="match status" value="1"/>
</dbReference>
<dbReference type="Proteomes" id="UP000321595">
    <property type="component" value="Chromosome"/>
</dbReference>
<dbReference type="InterPro" id="IPR016095">
    <property type="entry name" value="Ribosomal_uL1_3-a/b-sand"/>
</dbReference>